<gene>
    <name evidence="1" type="ORF">DVH24_013964</name>
</gene>
<evidence type="ECO:0000313" key="1">
    <source>
        <dbReference type="EMBL" id="RXH93388.1"/>
    </source>
</evidence>
<proteinExistence type="predicted"/>
<dbReference type="AlphaFoldDB" id="A0A498JCC2"/>
<organism evidence="1 2">
    <name type="scientific">Malus domestica</name>
    <name type="common">Apple</name>
    <name type="synonym">Pyrus malus</name>
    <dbReference type="NCBI Taxonomy" id="3750"/>
    <lineage>
        <taxon>Eukaryota</taxon>
        <taxon>Viridiplantae</taxon>
        <taxon>Streptophyta</taxon>
        <taxon>Embryophyta</taxon>
        <taxon>Tracheophyta</taxon>
        <taxon>Spermatophyta</taxon>
        <taxon>Magnoliopsida</taxon>
        <taxon>eudicotyledons</taxon>
        <taxon>Gunneridae</taxon>
        <taxon>Pentapetalae</taxon>
        <taxon>rosids</taxon>
        <taxon>fabids</taxon>
        <taxon>Rosales</taxon>
        <taxon>Rosaceae</taxon>
        <taxon>Amygdaloideae</taxon>
        <taxon>Maleae</taxon>
        <taxon>Malus</taxon>
    </lineage>
</organism>
<dbReference type="Proteomes" id="UP000290289">
    <property type="component" value="Chromosome 7"/>
</dbReference>
<keyword evidence="2" id="KW-1185">Reference proteome</keyword>
<sequence>MKKGRTMKKGRAMKKGNDLTFIQSLSDERLLEILTKQKWCATSSTNLPSMTASSNTLALVDLKGSTR</sequence>
<comment type="caution">
    <text evidence="1">The sequence shown here is derived from an EMBL/GenBank/DDBJ whole genome shotgun (WGS) entry which is preliminary data.</text>
</comment>
<accession>A0A498JCC2</accession>
<evidence type="ECO:0000313" key="2">
    <source>
        <dbReference type="Proteomes" id="UP000290289"/>
    </source>
</evidence>
<name>A0A498JCC2_MALDO</name>
<reference evidence="1 2" key="1">
    <citation type="submission" date="2018-10" db="EMBL/GenBank/DDBJ databases">
        <title>A high-quality apple genome assembly.</title>
        <authorList>
            <person name="Hu J."/>
        </authorList>
    </citation>
    <scope>NUCLEOTIDE SEQUENCE [LARGE SCALE GENOMIC DNA]</scope>
    <source>
        <strain evidence="2">cv. HFTH1</strain>
        <tissue evidence="1">Young leaf</tissue>
    </source>
</reference>
<dbReference type="EMBL" id="RDQH01000333">
    <property type="protein sequence ID" value="RXH93388.1"/>
    <property type="molecule type" value="Genomic_DNA"/>
</dbReference>
<protein>
    <submittedName>
        <fullName evidence="1">Uncharacterized protein</fullName>
    </submittedName>
</protein>